<dbReference type="Gene3D" id="1.10.1750.10">
    <property type="match status" value="1"/>
</dbReference>
<keyword evidence="6 7" id="KW-0238">DNA-binding</keyword>
<evidence type="ECO:0000256" key="1">
    <source>
        <dbReference type="ARBA" id="ARBA00022490"/>
    </source>
</evidence>
<dbReference type="InterPro" id="IPR013317">
    <property type="entry name" value="DnaA_dom"/>
</dbReference>
<dbReference type="GO" id="GO:0008289">
    <property type="term" value="F:lipid binding"/>
    <property type="evidence" value="ECO:0007669"/>
    <property type="project" value="UniProtKB-KW"/>
</dbReference>
<dbReference type="InterPro" id="IPR020591">
    <property type="entry name" value="Chromosome_initiator_DnaA-like"/>
</dbReference>
<comment type="caution">
    <text evidence="11">The sequence shown here is derived from an EMBL/GenBank/DDBJ whole genome shotgun (WGS) entry which is preliminary data.</text>
</comment>
<feature type="region of interest" description="Disordered" evidence="9">
    <location>
        <begin position="180"/>
        <end position="211"/>
    </location>
</feature>
<evidence type="ECO:0000256" key="2">
    <source>
        <dbReference type="ARBA" id="ARBA00022705"/>
    </source>
</evidence>
<dbReference type="PROSITE" id="PS01008">
    <property type="entry name" value="DNAA"/>
    <property type="match status" value="1"/>
</dbReference>
<dbReference type="GO" id="GO:0006270">
    <property type="term" value="P:DNA replication initiation"/>
    <property type="evidence" value="ECO:0007669"/>
    <property type="project" value="InterPro"/>
</dbReference>
<dbReference type="Pfam" id="PF08299">
    <property type="entry name" value="Bac_DnaA_C"/>
    <property type="match status" value="1"/>
</dbReference>
<dbReference type="InterPro" id="IPR027417">
    <property type="entry name" value="P-loop_NTPase"/>
</dbReference>
<dbReference type="GO" id="GO:0005524">
    <property type="term" value="F:ATP binding"/>
    <property type="evidence" value="ECO:0007669"/>
    <property type="project" value="UniProtKB-KW"/>
</dbReference>
<feature type="compositionally biased region" description="Low complexity" evidence="9">
    <location>
        <begin position="193"/>
        <end position="211"/>
    </location>
</feature>
<comment type="function">
    <text evidence="7">Plays an essential role in the initiation and regulation of chromosomal replication. ATP-DnaA binds to the origin of replication (oriC) to initiate formation of the DNA replication initiation complex once per cell cycle. Binds the DnaA box (a 9 base pair repeat at the origin) and separates the double-stranded (ds)DNA. Forms a right-handed helical filament on oriC DNA; dsDNA binds to the exterior of the filament while single-stranded (ss)DNA is stabiized in the filament's interior. The ATP-DnaA-oriC complex binds and stabilizes one strand of the AT-rich DNA unwinding element (DUE), permitting loading of DNA polymerase. After initiation quickly degrades to an ADP-DnaA complex that is not apt for DNA replication. Binds acidic phospholipids.</text>
</comment>
<dbReference type="RefSeq" id="WP_118272205.1">
    <property type="nucleotide sequence ID" value="NZ_QSJI01000006.1"/>
</dbReference>
<dbReference type="GO" id="GO:0006275">
    <property type="term" value="P:regulation of DNA replication"/>
    <property type="evidence" value="ECO:0007669"/>
    <property type="project" value="InterPro"/>
</dbReference>
<dbReference type="EMBL" id="QSJI01000006">
    <property type="protein sequence ID" value="RHD55088.1"/>
    <property type="molecule type" value="Genomic_DNA"/>
</dbReference>
<dbReference type="InterPro" id="IPR013159">
    <property type="entry name" value="DnaA_C"/>
</dbReference>
<dbReference type="CDD" id="cd06571">
    <property type="entry name" value="Bac_DnaA_C"/>
    <property type="match status" value="1"/>
</dbReference>
<dbReference type="Gene3D" id="3.40.50.300">
    <property type="entry name" value="P-loop containing nucleotide triphosphate hydrolases"/>
    <property type="match status" value="1"/>
</dbReference>
<dbReference type="AlphaFoldDB" id="A0A414FVM1"/>
<keyword evidence="5" id="KW-0446">Lipid-binding</keyword>
<dbReference type="InterPro" id="IPR010921">
    <property type="entry name" value="Trp_repressor/repl_initiator"/>
</dbReference>
<evidence type="ECO:0000256" key="4">
    <source>
        <dbReference type="ARBA" id="ARBA00022840"/>
    </source>
</evidence>
<organism evidence="11 12">
    <name type="scientific">Collinsella intestinalis</name>
    <dbReference type="NCBI Taxonomy" id="147207"/>
    <lineage>
        <taxon>Bacteria</taxon>
        <taxon>Bacillati</taxon>
        <taxon>Actinomycetota</taxon>
        <taxon>Coriobacteriia</taxon>
        <taxon>Coriobacteriales</taxon>
        <taxon>Coriobacteriaceae</taxon>
        <taxon>Collinsella</taxon>
    </lineage>
</organism>
<keyword evidence="4 7" id="KW-0067">ATP-binding</keyword>
<dbReference type="Proteomes" id="UP000286050">
    <property type="component" value="Unassembled WGS sequence"/>
</dbReference>
<dbReference type="PANTHER" id="PTHR30050:SF2">
    <property type="entry name" value="CHROMOSOMAL REPLICATION INITIATOR PROTEIN DNAA"/>
    <property type="match status" value="1"/>
</dbReference>
<dbReference type="SUPFAM" id="SSF48295">
    <property type="entry name" value="TrpR-like"/>
    <property type="match status" value="1"/>
</dbReference>
<feature type="compositionally biased region" description="Polar residues" evidence="9">
    <location>
        <begin position="183"/>
        <end position="192"/>
    </location>
</feature>
<evidence type="ECO:0000313" key="12">
    <source>
        <dbReference type="Proteomes" id="UP000286050"/>
    </source>
</evidence>
<dbReference type="CDD" id="cd00009">
    <property type="entry name" value="AAA"/>
    <property type="match status" value="1"/>
</dbReference>
<evidence type="ECO:0000256" key="3">
    <source>
        <dbReference type="ARBA" id="ARBA00022741"/>
    </source>
</evidence>
<sequence>MDNEARILLDDVIAFCRRDGRETRLINMLEQCGATGFDDESLTIQVPSRFAYNYLVKQRELIERYLEEISFMPMVLNVVVAEGGAPSETQTPTAAATPTVPVTAAAASLAPAGDGLPQRAAEVPTSFAEAPAGPIAPAEPVATSEPTVAAPAKSEPISKSGVTVRNTVSPEAFRKMMDEMRSQDPTGKRQNVTAPQQPAATHAPVAAAPAATPEPDAAALDINAKYTFASFVAGDENRHAFNSAMRFAAYAEEPQQCPSLFIYGNSGLGKTHLLFAIRNYLAKEKPYIRVKYANSQAYLDDYMNELGAQRGPGNLIMREYRDADILIIDDVQNIVGKQASVEFFFQLVDSFIREGKKIALASDRAPKDLAMDERLTSRFSSGMLCLVSEPGFEMKYVILKRYYESIIQQDEDLTSMNVDTSLLQALPSSEGKLTDEHLRHMAEISGNNIRSLESFCERCANLSSEREAAGAELTAEDIDRVAKIYFNTAHKIIHVDTVQRVVEEFYHVSHEELVGKRRTANIAFARHVAVYLANNLCEMTTPAIGAEFGGRDHSTVLNSLKVVENKMREDRRIVEDIQNLKNTILLKS</sequence>
<dbReference type="Pfam" id="PF00308">
    <property type="entry name" value="Bac_DnaA"/>
    <property type="match status" value="1"/>
</dbReference>
<evidence type="ECO:0000256" key="8">
    <source>
        <dbReference type="RuleBase" id="RU004227"/>
    </source>
</evidence>
<evidence type="ECO:0000259" key="10">
    <source>
        <dbReference type="SMART" id="SM00760"/>
    </source>
</evidence>
<dbReference type="SMART" id="SM00760">
    <property type="entry name" value="Bac_DnaA_C"/>
    <property type="match status" value="1"/>
</dbReference>
<proteinExistence type="inferred from homology"/>
<comment type="similarity">
    <text evidence="8">Belongs to the DnaA family.</text>
</comment>
<evidence type="ECO:0000256" key="9">
    <source>
        <dbReference type="SAM" id="MobiDB-lite"/>
    </source>
</evidence>
<reference evidence="11 12" key="1">
    <citation type="submission" date="2018-08" db="EMBL/GenBank/DDBJ databases">
        <title>A genome reference for cultivated species of the human gut microbiota.</title>
        <authorList>
            <person name="Zou Y."/>
            <person name="Xue W."/>
            <person name="Luo G."/>
        </authorList>
    </citation>
    <scope>NUCLEOTIDE SEQUENCE [LARGE SCALE GENOMIC DNA]</scope>
    <source>
        <strain evidence="11 12">AM30-5LB</strain>
    </source>
</reference>
<gene>
    <name evidence="11" type="ORF">DW787_06885</name>
</gene>
<dbReference type="SUPFAM" id="SSF52540">
    <property type="entry name" value="P-loop containing nucleoside triphosphate hydrolases"/>
    <property type="match status" value="1"/>
</dbReference>
<evidence type="ECO:0000313" key="11">
    <source>
        <dbReference type="EMBL" id="RHD55088.1"/>
    </source>
</evidence>
<dbReference type="InterPro" id="IPR018312">
    <property type="entry name" value="Chromosome_initiator_DnaA_CS"/>
</dbReference>
<evidence type="ECO:0000256" key="7">
    <source>
        <dbReference type="RuleBase" id="RU000577"/>
    </source>
</evidence>
<evidence type="ECO:0000256" key="5">
    <source>
        <dbReference type="ARBA" id="ARBA00023121"/>
    </source>
</evidence>
<protein>
    <recommendedName>
        <fullName evidence="7">Chromosomal replication initiator protein DnaA</fullName>
    </recommendedName>
</protein>
<name>A0A414FVM1_9ACTN</name>
<feature type="domain" description="Chromosomal replication initiator DnaA C-terminal" evidence="10">
    <location>
        <begin position="494"/>
        <end position="563"/>
    </location>
</feature>
<evidence type="ECO:0000256" key="6">
    <source>
        <dbReference type="ARBA" id="ARBA00023125"/>
    </source>
</evidence>
<dbReference type="PANTHER" id="PTHR30050">
    <property type="entry name" value="CHROMOSOMAL REPLICATION INITIATOR PROTEIN DNAA"/>
    <property type="match status" value="1"/>
</dbReference>
<accession>A0A414FVM1</accession>
<dbReference type="PRINTS" id="PR00051">
    <property type="entry name" value="DNAA"/>
</dbReference>
<keyword evidence="2 7" id="KW-0235">DNA replication</keyword>
<keyword evidence="3 7" id="KW-0547">Nucleotide-binding</keyword>
<dbReference type="GO" id="GO:0003688">
    <property type="term" value="F:DNA replication origin binding"/>
    <property type="evidence" value="ECO:0007669"/>
    <property type="project" value="InterPro"/>
</dbReference>
<keyword evidence="1" id="KW-0963">Cytoplasm</keyword>
<dbReference type="GO" id="GO:0005886">
    <property type="term" value="C:plasma membrane"/>
    <property type="evidence" value="ECO:0007669"/>
    <property type="project" value="TreeGrafter"/>
</dbReference>